<dbReference type="InterPro" id="IPR032689">
    <property type="entry name" value="TraG-D_C"/>
</dbReference>
<keyword evidence="5 7" id="KW-0472">Membrane</keyword>
<evidence type="ECO:0000256" key="6">
    <source>
        <dbReference type="SAM" id="MobiDB-lite"/>
    </source>
</evidence>
<keyword evidence="3 7" id="KW-0812">Transmembrane</keyword>
<dbReference type="Pfam" id="PF12696">
    <property type="entry name" value="TraG-D_C"/>
    <property type="match status" value="1"/>
</dbReference>
<dbReference type="Gene3D" id="3.40.50.300">
    <property type="entry name" value="P-loop containing nucleotide triphosphate hydrolases"/>
    <property type="match status" value="1"/>
</dbReference>
<accession>A0A3A5MSX6</accession>
<evidence type="ECO:0000256" key="4">
    <source>
        <dbReference type="ARBA" id="ARBA00022989"/>
    </source>
</evidence>
<evidence type="ECO:0000256" key="2">
    <source>
        <dbReference type="ARBA" id="ARBA00022475"/>
    </source>
</evidence>
<gene>
    <name evidence="9" type="ORF">D6T64_04425</name>
</gene>
<dbReference type="PANTHER" id="PTHR37937">
    <property type="entry name" value="CONJUGATIVE TRANSFER: DNA TRANSPORT"/>
    <property type="match status" value="1"/>
</dbReference>
<feature type="region of interest" description="Disordered" evidence="6">
    <location>
        <begin position="504"/>
        <end position="536"/>
    </location>
</feature>
<evidence type="ECO:0000313" key="10">
    <source>
        <dbReference type="Proteomes" id="UP000272015"/>
    </source>
</evidence>
<dbReference type="InterPro" id="IPR051539">
    <property type="entry name" value="T4SS-coupling_protein"/>
</dbReference>
<feature type="domain" description="TraD/TraG TraM recognition site" evidence="8">
    <location>
        <begin position="422"/>
        <end position="542"/>
    </location>
</feature>
<evidence type="ECO:0000256" key="5">
    <source>
        <dbReference type="ARBA" id="ARBA00023136"/>
    </source>
</evidence>
<dbReference type="PANTHER" id="PTHR37937:SF1">
    <property type="entry name" value="CONJUGATIVE TRANSFER: DNA TRANSPORT"/>
    <property type="match status" value="1"/>
</dbReference>
<keyword evidence="4 7" id="KW-1133">Transmembrane helix</keyword>
<feature type="compositionally biased region" description="Low complexity" evidence="6">
    <location>
        <begin position="504"/>
        <end position="513"/>
    </location>
</feature>
<evidence type="ECO:0000259" key="8">
    <source>
        <dbReference type="Pfam" id="PF12696"/>
    </source>
</evidence>
<keyword evidence="10" id="KW-1185">Reference proteome</keyword>
<protein>
    <recommendedName>
        <fullName evidence="8">TraD/TraG TraM recognition site domain-containing protein</fullName>
    </recommendedName>
</protein>
<dbReference type="GO" id="GO:0005886">
    <property type="term" value="C:plasma membrane"/>
    <property type="evidence" value="ECO:0007669"/>
    <property type="project" value="UniProtKB-SubCell"/>
</dbReference>
<dbReference type="SUPFAM" id="SSF52540">
    <property type="entry name" value="P-loop containing nucleoside triphosphate hydrolases"/>
    <property type="match status" value="1"/>
</dbReference>
<organism evidence="9 10">
    <name type="scientific">Cryobacterium melibiosiphilum</name>
    <dbReference type="NCBI Taxonomy" id="995039"/>
    <lineage>
        <taxon>Bacteria</taxon>
        <taxon>Bacillati</taxon>
        <taxon>Actinomycetota</taxon>
        <taxon>Actinomycetes</taxon>
        <taxon>Micrococcales</taxon>
        <taxon>Microbacteriaceae</taxon>
        <taxon>Cryobacterium</taxon>
    </lineage>
</organism>
<evidence type="ECO:0000256" key="3">
    <source>
        <dbReference type="ARBA" id="ARBA00022692"/>
    </source>
</evidence>
<evidence type="ECO:0000256" key="7">
    <source>
        <dbReference type="SAM" id="Phobius"/>
    </source>
</evidence>
<proteinExistence type="predicted"/>
<keyword evidence="2" id="KW-1003">Cell membrane</keyword>
<name>A0A3A5MSX6_9MICO</name>
<dbReference type="Proteomes" id="UP000272015">
    <property type="component" value="Unassembled WGS sequence"/>
</dbReference>
<reference evidence="9 10" key="1">
    <citation type="submission" date="2018-09" db="EMBL/GenBank/DDBJ databases">
        <title>Novel species of Cryobacterium.</title>
        <authorList>
            <person name="Liu Q."/>
            <person name="Xin Y.-H."/>
        </authorList>
    </citation>
    <scope>NUCLEOTIDE SEQUENCE [LARGE SCALE GENOMIC DNA]</scope>
    <source>
        <strain evidence="9 10">Hh39</strain>
    </source>
</reference>
<comment type="caution">
    <text evidence="9">The sequence shown here is derived from an EMBL/GenBank/DDBJ whole genome shotgun (WGS) entry which is preliminary data.</text>
</comment>
<evidence type="ECO:0000313" key="9">
    <source>
        <dbReference type="EMBL" id="RJT90273.1"/>
    </source>
</evidence>
<feature type="compositionally biased region" description="Basic and acidic residues" evidence="6">
    <location>
        <begin position="526"/>
        <end position="536"/>
    </location>
</feature>
<feature type="transmembrane region" description="Helical" evidence="7">
    <location>
        <begin position="85"/>
        <end position="108"/>
    </location>
</feature>
<sequence>MASRRRGRRRRALKMARSVQQNQPPWPLLGIILAMVLIVHLAFLSAGTGIGALRLDQTLQALVMTTTGNDDGFRQRGLTAPDLKLLGIWVGAWTVIIGVVLGGSFILWDRRKTVQKAELSTGAELRKRVTGHGVPEVAPFAHLDERPVTIREEDTSCTIAPPRAGKSAYLATGRIVDAAGAVVATSTKADVFRVTVKKRSELGRVFVFDFDGITRWPDKARWDMVAGCDRPDAAQSRAAAIVNARPAGSAGMKDSAHFVEGVKIILRSLLHAAALIPGGDMRDVVRWAQDFNDHEPSAILRDLSPNGAIWARELDQWCREDAPETIGNTKTTLSRITASLTDARVLDLLCPARPTDDGDDTEPAASFRAQDFVLSTDTVYCLVDDSRESSTAPIITALVSAIIEEAKTVSQHTTSGRLPTTMTLVLDEVANVSPLPQLPNLMSDGGGRGLHTWIFAQSMSQLVGKWGPEAATTIFESSAAKIIFGGLADESFLEKISRLIGTHHTTQTSTSVQRGTGRDTSSTSTSEREERRMKVEDIRKIPEGKALLLYREKEAVVQLTPWWTRPDADELRESQNWSLRLEGITA</sequence>
<dbReference type="EMBL" id="QZVS01000062">
    <property type="protein sequence ID" value="RJT90273.1"/>
    <property type="molecule type" value="Genomic_DNA"/>
</dbReference>
<evidence type="ECO:0000256" key="1">
    <source>
        <dbReference type="ARBA" id="ARBA00004651"/>
    </source>
</evidence>
<dbReference type="InterPro" id="IPR027417">
    <property type="entry name" value="P-loop_NTPase"/>
</dbReference>
<comment type="subcellular location">
    <subcellularLocation>
        <location evidence="1">Cell membrane</location>
        <topology evidence="1">Multi-pass membrane protein</topology>
    </subcellularLocation>
</comment>
<dbReference type="CDD" id="cd01127">
    <property type="entry name" value="TrwB_TraG_TraD_VirD4"/>
    <property type="match status" value="1"/>
</dbReference>
<dbReference type="AlphaFoldDB" id="A0A3A5MSX6"/>